<organism evidence="3 4">
    <name type="scientific">Zizania palustris</name>
    <name type="common">Northern wild rice</name>
    <dbReference type="NCBI Taxonomy" id="103762"/>
    <lineage>
        <taxon>Eukaryota</taxon>
        <taxon>Viridiplantae</taxon>
        <taxon>Streptophyta</taxon>
        <taxon>Embryophyta</taxon>
        <taxon>Tracheophyta</taxon>
        <taxon>Spermatophyta</taxon>
        <taxon>Magnoliopsida</taxon>
        <taxon>Liliopsida</taxon>
        <taxon>Poales</taxon>
        <taxon>Poaceae</taxon>
        <taxon>BOP clade</taxon>
        <taxon>Oryzoideae</taxon>
        <taxon>Oryzeae</taxon>
        <taxon>Zizaniinae</taxon>
        <taxon>Zizania</taxon>
    </lineage>
</organism>
<evidence type="ECO:0000256" key="2">
    <source>
        <dbReference type="SAM" id="MobiDB-lite"/>
    </source>
</evidence>
<evidence type="ECO:0000256" key="1">
    <source>
        <dbReference type="SAM" id="Coils"/>
    </source>
</evidence>
<dbReference type="PANTHER" id="PTHR33883:SF5">
    <property type="entry name" value="OS09G0133800 PROTEIN"/>
    <property type="match status" value="1"/>
</dbReference>
<keyword evidence="1" id="KW-0175">Coiled coil</keyword>
<dbReference type="Proteomes" id="UP000729402">
    <property type="component" value="Unassembled WGS sequence"/>
</dbReference>
<dbReference type="AlphaFoldDB" id="A0A8J5V468"/>
<name>A0A8J5V468_ZIZPA</name>
<dbReference type="InterPro" id="IPR037490">
    <property type="entry name" value="WAP"/>
</dbReference>
<keyword evidence="4" id="KW-1185">Reference proteome</keyword>
<feature type="region of interest" description="Disordered" evidence="2">
    <location>
        <begin position="1"/>
        <end position="27"/>
    </location>
</feature>
<feature type="compositionally biased region" description="Basic and acidic residues" evidence="2">
    <location>
        <begin position="142"/>
        <end position="159"/>
    </location>
</feature>
<reference evidence="3" key="1">
    <citation type="journal article" date="2021" name="bioRxiv">
        <title>Whole Genome Assembly and Annotation of Northern Wild Rice, Zizania palustris L., Supports a Whole Genome Duplication in the Zizania Genus.</title>
        <authorList>
            <person name="Haas M."/>
            <person name="Kono T."/>
            <person name="Macchietto M."/>
            <person name="Millas R."/>
            <person name="McGilp L."/>
            <person name="Shao M."/>
            <person name="Duquette J."/>
            <person name="Hirsch C.N."/>
            <person name="Kimball J."/>
        </authorList>
    </citation>
    <scope>NUCLEOTIDE SEQUENCE</scope>
    <source>
        <tissue evidence="3">Fresh leaf tissue</tissue>
    </source>
</reference>
<proteinExistence type="predicted"/>
<feature type="region of interest" description="Disordered" evidence="2">
    <location>
        <begin position="279"/>
        <end position="302"/>
    </location>
</feature>
<feature type="compositionally biased region" description="Polar residues" evidence="2">
    <location>
        <begin position="279"/>
        <end position="288"/>
    </location>
</feature>
<evidence type="ECO:0008006" key="5">
    <source>
        <dbReference type="Google" id="ProtNLM"/>
    </source>
</evidence>
<feature type="region of interest" description="Disordered" evidence="2">
    <location>
        <begin position="139"/>
        <end position="159"/>
    </location>
</feature>
<evidence type="ECO:0000313" key="3">
    <source>
        <dbReference type="EMBL" id="KAG8046411.1"/>
    </source>
</evidence>
<sequence length="658" mass="75470">MEDSLDIPLAHSDENGSAALQGDPSSDENKLIIDDLETFWDELNTSLHVSRYVTDSVMKGIVSAVEQEAVHQIASKDAEIALLNEKLQQLGNSSLSLSEGRDKYYEEVYSLRQQLEAISKSLLNSEWGLSVSHYNNFEGSEDASKHRSKEQSSKDGLVKENGSKVLNEEIFIDPTVLKHMNRDDLIAHFNKMMNQMKRQHDSAVQEMTEEIFRLKRENLKKEGPNPWHLRNNKELELMRKKICGVMSKLDDLLMENKRTIRIKTDVFPGQQDKIKVVDSHSQQLQGAPTNNEEERRTTSTKDSHFASIEADYISQIRRLESDIEDASIATIIREETEKVLVTEFISEIKIGLHGYEMEFSMNKDICSIIQNEAISEAISNINSSSLKYEENNSAEAASLQMQEIEKLKVTVDSFNLLMREKEETLSNIELGAMKGHMDLLCHNLDSLRRKVEKQDSYISEKSREFAVIVSRFEQALQLVHCHEISLSELNDRLRTLSNSQKEAEKQNRVLRAIIEEKEKASSSSISKEKESMECMRRVVESVRDFEKFVMNQQTTIANKVQHSESRLCLLKEQFKHLVKEVNLLRKKALRYKEISETRGSNLRKAELEVDLLGDEVEALTDLLAKIYIALDHYSPVLLHYTGVMETLNMIKKHISMSK</sequence>
<dbReference type="OrthoDB" id="619142at2759"/>
<gene>
    <name evidence="3" type="ORF">GUJ93_ZPchr0008g13883</name>
</gene>
<feature type="coiled-coil region" evidence="1">
    <location>
        <begin position="486"/>
        <end position="520"/>
    </location>
</feature>
<feature type="compositionally biased region" description="Basic and acidic residues" evidence="2">
    <location>
        <begin position="292"/>
        <end position="302"/>
    </location>
</feature>
<comment type="caution">
    <text evidence="3">The sequence shown here is derived from an EMBL/GenBank/DDBJ whole genome shotgun (WGS) entry which is preliminary data.</text>
</comment>
<dbReference type="PANTHER" id="PTHR33883">
    <property type="entry name" value="WPP DOMAIN-ASSOCIATED PROTEIN"/>
    <property type="match status" value="1"/>
</dbReference>
<protein>
    <recommendedName>
        <fullName evidence="5">WPP domain-associated protein</fullName>
    </recommendedName>
</protein>
<dbReference type="EMBL" id="JAAALK010000290">
    <property type="protein sequence ID" value="KAG8046411.1"/>
    <property type="molecule type" value="Genomic_DNA"/>
</dbReference>
<evidence type="ECO:0000313" key="4">
    <source>
        <dbReference type="Proteomes" id="UP000729402"/>
    </source>
</evidence>
<accession>A0A8J5V468</accession>
<reference evidence="3" key="2">
    <citation type="submission" date="2021-02" db="EMBL/GenBank/DDBJ databases">
        <authorList>
            <person name="Kimball J.A."/>
            <person name="Haas M.W."/>
            <person name="Macchietto M."/>
            <person name="Kono T."/>
            <person name="Duquette J."/>
            <person name="Shao M."/>
        </authorList>
    </citation>
    <scope>NUCLEOTIDE SEQUENCE</scope>
    <source>
        <tissue evidence="3">Fresh leaf tissue</tissue>
    </source>
</reference>